<reference evidence="1 2" key="1">
    <citation type="submission" date="2021-06" db="EMBL/GenBank/DDBJ databases">
        <title>Caerostris darwini draft genome.</title>
        <authorList>
            <person name="Kono N."/>
            <person name="Arakawa K."/>
        </authorList>
    </citation>
    <scope>NUCLEOTIDE SEQUENCE [LARGE SCALE GENOMIC DNA]</scope>
</reference>
<name>A0AAV4UVA8_9ARAC</name>
<dbReference type="EMBL" id="BPLQ01011974">
    <property type="protein sequence ID" value="GIY61767.1"/>
    <property type="molecule type" value="Genomic_DNA"/>
</dbReference>
<comment type="caution">
    <text evidence="1">The sequence shown here is derived from an EMBL/GenBank/DDBJ whole genome shotgun (WGS) entry which is preliminary data.</text>
</comment>
<gene>
    <name evidence="1" type="ORF">CDAR_36901</name>
</gene>
<proteinExistence type="predicted"/>
<keyword evidence="2" id="KW-1185">Reference proteome</keyword>
<accession>A0AAV4UVA8</accession>
<dbReference type="AlphaFoldDB" id="A0AAV4UVA8"/>
<evidence type="ECO:0000313" key="2">
    <source>
        <dbReference type="Proteomes" id="UP001054837"/>
    </source>
</evidence>
<organism evidence="1 2">
    <name type="scientific">Caerostris darwini</name>
    <dbReference type="NCBI Taxonomy" id="1538125"/>
    <lineage>
        <taxon>Eukaryota</taxon>
        <taxon>Metazoa</taxon>
        <taxon>Ecdysozoa</taxon>
        <taxon>Arthropoda</taxon>
        <taxon>Chelicerata</taxon>
        <taxon>Arachnida</taxon>
        <taxon>Araneae</taxon>
        <taxon>Araneomorphae</taxon>
        <taxon>Entelegynae</taxon>
        <taxon>Araneoidea</taxon>
        <taxon>Araneidae</taxon>
        <taxon>Caerostris</taxon>
    </lineage>
</organism>
<sequence>MPGIQKVVLRCRNCKLLFISTDRYLSRNSSPPRKVVNINLQQSIPPPPKLQNKHTVNIYILQSTSRKSTRMFCPNGDEGVNANYPSTQPFETVSC</sequence>
<evidence type="ECO:0000313" key="1">
    <source>
        <dbReference type="EMBL" id="GIY61767.1"/>
    </source>
</evidence>
<dbReference type="Proteomes" id="UP001054837">
    <property type="component" value="Unassembled WGS sequence"/>
</dbReference>
<protein>
    <submittedName>
        <fullName evidence="1">Uncharacterized protein</fullName>
    </submittedName>
</protein>